<accession>A0A2T4AAB5</accession>
<feature type="compositionally biased region" description="Low complexity" evidence="1">
    <location>
        <begin position="321"/>
        <end position="336"/>
    </location>
</feature>
<sequence length="618" mass="69800">MPLAPTPLSGCPLRRLEIHDGSTSTVYDAAQLESCLTATLEARRAIAGDANDMMLQSHLGLQRVLSIQLTELITSSNNMLETITIDRLSHRMCIQIHQKKQTVLFTFKETRDLNVVIYALKKFGFQVKDGISDPSHAAATSLARCQSYPTPSHRDFAPRLSSITPLDRHESSPTQSQFSFLSMLNSNMPLTQLQSADSQYQPLQSPPQDLSQQSVYQMMPGNTYAPYQNSYQSYLGHHSNMYQPRVSSPLRNTIDINSQDTSPMSSLPSSQSSDFSNAKDTGSLLSNRSESTNTSSQPWRQPICMGINDYDSACSQETPQASQDTVASTASTASTAEDCQTTKEADVSYTLQSTQDFRALMPRTRNLPFVRDRKSKTPKSQSAQKRANREQGRCKSDSNILREEFLHSDPEMDRPNASQTNVQPTPAHPTDTQTEIPAMRHSSCEIDDLPSIFFIKTSEPTYKQTKIILHLLTRAVMPLTIVPVDSLLALRDGVPYYLRNYDLSNALFFRVDSYSRRGEFDYHTEVACFADCYFAWKKTILKTRQLEWPEARYGPSYLSDRDMDQVLYILVTELDQHRRSGLGLEDTRCVVFEEMGETPRDRLAWAVRKCSDMVWVDI</sequence>
<feature type="compositionally biased region" description="Low complexity" evidence="1">
    <location>
        <begin position="258"/>
        <end position="276"/>
    </location>
</feature>
<protein>
    <submittedName>
        <fullName evidence="2">Uncharacterized protein</fullName>
    </submittedName>
</protein>
<proteinExistence type="predicted"/>
<feature type="compositionally biased region" description="Polar residues" evidence="1">
    <location>
        <begin position="416"/>
        <end position="433"/>
    </location>
</feature>
<name>A0A2T4AAB5_TRIHA</name>
<dbReference type="Proteomes" id="UP000241690">
    <property type="component" value="Unassembled WGS sequence"/>
</dbReference>
<feature type="region of interest" description="Disordered" evidence="1">
    <location>
        <begin position="314"/>
        <end position="337"/>
    </location>
</feature>
<feature type="region of interest" description="Disordered" evidence="1">
    <location>
        <begin position="252"/>
        <end position="302"/>
    </location>
</feature>
<feature type="compositionally biased region" description="Basic and acidic residues" evidence="1">
    <location>
        <begin position="387"/>
        <end position="414"/>
    </location>
</feature>
<reference evidence="2 3" key="1">
    <citation type="submission" date="2016-07" db="EMBL/GenBank/DDBJ databases">
        <title>Multiple horizontal gene transfer events from other fungi enriched the ability of initially mycotrophic Trichoderma (Ascomycota) to feed on dead plant biomass.</title>
        <authorList>
            <consortium name="DOE Joint Genome Institute"/>
            <person name="Aerts A."/>
            <person name="Atanasova L."/>
            <person name="Chenthamara K."/>
            <person name="Zhang J."/>
            <person name="Grujic M."/>
            <person name="Henrissat B."/>
            <person name="Kuo A."/>
            <person name="Salamov A."/>
            <person name="Lipzen A."/>
            <person name="Labutti K."/>
            <person name="Barry K."/>
            <person name="Miao Y."/>
            <person name="Rahimi M.J."/>
            <person name="Shen Q."/>
            <person name="Grigoriev I.V."/>
            <person name="Kubicek C.P."/>
            <person name="Druzhinina I.S."/>
        </authorList>
    </citation>
    <scope>NUCLEOTIDE SEQUENCE [LARGE SCALE GENOMIC DNA]</scope>
    <source>
        <strain evidence="2 3">CBS 226.95</strain>
    </source>
</reference>
<gene>
    <name evidence="2" type="ORF">M431DRAFT_87397</name>
</gene>
<dbReference type="RefSeq" id="XP_024773711.1">
    <property type="nucleotide sequence ID" value="XM_024923795.1"/>
</dbReference>
<organism evidence="2 3">
    <name type="scientific">Trichoderma harzianum CBS 226.95</name>
    <dbReference type="NCBI Taxonomy" id="983964"/>
    <lineage>
        <taxon>Eukaryota</taxon>
        <taxon>Fungi</taxon>
        <taxon>Dikarya</taxon>
        <taxon>Ascomycota</taxon>
        <taxon>Pezizomycotina</taxon>
        <taxon>Sordariomycetes</taxon>
        <taxon>Hypocreomycetidae</taxon>
        <taxon>Hypocreales</taxon>
        <taxon>Hypocreaceae</taxon>
        <taxon>Trichoderma</taxon>
    </lineage>
</organism>
<evidence type="ECO:0000313" key="2">
    <source>
        <dbReference type="EMBL" id="PTB54034.1"/>
    </source>
</evidence>
<dbReference type="EMBL" id="KZ679681">
    <property type="protein sequence ID" value="PTB54034.1"/>
    <property type="molecule type" value="Genomic_DNA"/>
</dbReference>
<dbReference type="AlphaFoldDB" id="A0A2T4AAB5"/>
<feature type="region of interest" description="Disordered" evidence="1">
    <location>
        <begin position="365"/>
        <end position="433"/>
    </location>
</feature>
<dbReference type="GeneID" id="36632378"/>
<evidence type="ECO:0000256" key="1">
    <source>
        <dbReference type="SAM" id="MobiDB-lite"/>
    </source>
</evidence>
<keyword evidence="3" id="KW-1185">Reference proteome</keyword>
<feature type="compositionally biased region" description="Polar residues" evidence="1">
    <location>
        <begin position="278"/>
        <end position="299"/>
    </location>
</feature>
<evidence type="ECO:0000313" key="3">
    <source>
        <dbReference type="Proteomes" id="UP000241690"/>
    </source>
</evidence>